<evidence type="ECO:0000256" key="4">
    <source>
        <dbReference type="ARBA" id="ARBA00022597"/>
    </source>
</evidence>
<evidence type="ECO:0000313" key="10">
    <source>
        <dbReference type="EMBL" id="SBW05339.1"/>
    </source>
</evidence>
<dbReference type="GO" id="GO:0005886">
    <property type="term" value="C:plasma membrane"/>
    <property type="evidence" value="ECO:0007669"/>
    <property type="project" value="UniProtKB-SubCell"/>
</dbReference>
<evidence type="ECO:0000256" key="1">
    <source>
        <dbReference type="ARBA" id="ARBA00004651"/>
    </source>
</evidence>
<feature type="transmembrane region" description="Helical" evidence="9">
    <location>
        <begin position="208"/>
        <end position="237"/>
    </location>
</feature>
<keyword evidence="10" id="KW-0808">Transferase</keyword>
<accession>A0A212K0W0</accession>
<dbReference type="PROSITE" id="PS51106">
    <property type="entry name" value="PTS_EIIC_TYPE_4"/>
    <property type="match status" value="1"/>
</dbReference>
<dbReference type="AlphaFoldDB" id="A0A212K0W0"/>
<sequence length="265" mass="28088">MEITLVQGLLLAIMAIIVGVDFWLEAFFIFRPIIVCTLTGIILGDVSLGLITGGLTELAFAGLTPAGGTQPPNPVLAGVMTTVIAFTTGSTPAAAMALALPFSFLMQYIILFFYSAFSVFMKSADRYAAEADTRKFVQLNILTTAIIAAAYGIIVFLCTFVAQEGMKLLVEAMPAWLTNGFAVAGGILPAVGFGMLLKVMLKVEYVPYLIIGFLMAVFIGFSNLLPVAVAGVALALIEFNRYNERRQLGSVGSSASQDGGEEDGI</sequence>
<evidence type="ECO:0000256" key="9">
    <source>
        <dbReference type="SAM" id="Phobius"/>
    </source>
</evidence>
<evidence type="ECO:0000256" key="2">
    <source>
        <dbReference type="ARBA" id="ARBA00022448"/>
    </source>
</evidence>
<dbReference type="EMBL" id="FLUN01000001">
    <property type="protein sequence ID" value="SBW05339.1"/>
    <property type="molecule type" value="Genomic_DNA"/>
</dbReference>
<evidence type="ECO:0000256" key="6">
    <source>
        <dbReference type="ARBA" id="ARBA00022692"/>
    </source>
</evidence>
<dbReference type="GO" id="GO:0009401">
    <property type="term" value="P:phosphoenolpyruvate-dependent sugar phosphotransferase system"/>
    <property type="evidence" value="ECO:0007669"/>
    <property type="project" value="UniProtKB-KW"/>
</dbReference>
<proteinExistence type="predicted"/>
<feature type="transmembrane region" description="Helical" evidence="9">
    <location>
        <begin position="33"/>
        <end position="55"/>
    </location>
</feature>
<dbReference type="GO" id="GO:0016740">
    <property type="term" value="F:transferase activity"/>
    <property type="evidence" value="ECO:0007669"/>
    <property type="project" value="UniProtKB-KW"/>
</dbReference>
<dbReference type="EC" id="2.7.1.191" evidence="10"/>
<keyword evidence="8 9" id="KW-0472">Membrane</keyword>
<feature type="transmembrane region" description="Helical" evidence="9">
    <location>
        <begin position="6"/>
        <end position="24"/>
    </location>
</feature>
<keyword evidence="7 9" id="KW-1133">Transmembrane helix</keyword>
<feature type="transmembrane region" description="Helical" evidence="9">
    <location>
        <begin position="102"/>
        <end position="121"/>
    </location>
</feature>
<comment type="subcellular location">
    <subcellularLocation>
        <location evidence="1">Cell membrane</location>
        <topology evidence="1">Multi-pass membrane protein</topology>
    </subcellularLocation>
</comment>
<feature type="transmembrane region" description="Helical" evidence="9">
    <location>
        <begin position="141"/>
        <end position="162"/>
    </location>
</feature>
<feature type="transmembrane region" description="Helical" evidence="9">
    <location>
        <begin position="174"/>
        <end position="196"/>
    </location>
</feature>
<keyword evidence="6 9" id="KW-0812">Transmembrane</keyword>
<organism evidence="10">
    <name type="scientific">uncultured Eubacteriales bacterium</name>
    <dbReference type="NCBI Taxonomy" id="172733"/>
    <lineage>
        <taxon>Bacteria</taxon>
        <taxon>Bacillati</taxon>
        <taxon>Bacillota</taxon>
        <taxon>Clostridia</taxon>
        <taxon>Eubacteriales</taxon>
        <taxon>environmental samples</taxon>
    </lineage>
</organism>
<reference evidence="10" key="1">
    <citation type="submission" date="2016-04" db="EMBL/GenBank/DDBJ databases">
        <authorList>
            <person name="Evans L.H."/>
            <person name="Alamgir A."/>
            <person name="Owens N."/>
            <person name="Weber N.D."/>
            <person name="Virtaneva K."/>
            <person name="Barbian K."/>
            <person name="Babar A."/>
            <person name="Rosenke K."/>
        </authorList>
    </citation>
    <scope>NUCLEOTIDE SEQUENCE</scope>
    <source>
        <strain evidence="10">86</strain>
    </source>
</reference>
<evidence type="ECO:0000256" key="8">
    <source>
        <dbReference type="ARBA" id="ARBA00023136"/>
    </source>
</evidence>
<keyword evidence="4" id="KW-0762">Sugar transport</keyword>
<keyword evidence="5" id="KW-0598">Phosphotransferase system</keyword>
<dbReference type="PANTHER" id="PTHR32502:SF8">
    <property type="entry name" value="N-ACETYLGALACTOSAMINE PERMEASE IIC COMPONENT 1"/>
    <property type="match status" value="1"/>
</dbReference>
<dbReference type="InterPro" id="IPR050303">
    <property type="entry name" value="GatZ_KbaZ_carbometab"/>
</dbReference>
<dbReference type="NCBIfam" id="NF007289">
    <property type="entry name" value="PRK09757.1"/>
    <property type="match status" value="1"/>
</dbReference>
<protein>
    <submittedName>
        <fullName evidence="10">N-acetylgalactosamine-specific enzyme IIC component of PTS</fullName>
        <ecNumber evidence="10">2.7.1.191</ecNumber>
    </submittedName>
</protein>
<keyword evidence="3" id="KW-1003">Cell membrane</keyword>
<evidence type="ECO:0000256" key="3">
    <source>
        <dbReference type="ARBA" id="ARBA00022475"/>
    </source>
</evidence>
<evidence type="ECO:0000256" key="5">
    <source>
        <dbReference type="ARBA" id="ARBA00022683"/>
    </source>
</evidence>
<name>A0A212K0W0_9FIRM</name>
<evidence type="ECO:0000256" key="7">
    <source>
        <dbReference type="ARBA" id="ARBA00022989"/>
    </source>
</evidence>
<keyword evidence="2" id="KW-0813">Transport</keyword>
<dbReference type="InterPro" id="IPR004700">
    <property type="entry name" value="PTS_IIC_man"/>
</dbReference>
<gene>
    <name evidence="10" type="primary">agaC</name>
    <name evidence="10" type="ORF">KL86CLO1_12019</name>
</gene>
<dbReference type="Pfam" id="PF03609">
    <property type="entry name" value="EII-Sor"/>
    <property type="match status" value="1"/>
</dbReference>
<dbReference type="PANTHER" id="PTHR32502">
    <property type="entry name" value="N-ACETYLGALACTOSAMINE PERMEASE II COMPONENT-RELATED"/>
    <property type="match status" value="1"/>
</dbReference>